<feature type="transmembrane region" description="Helical" evidence="1">
    <location>
        <begin position="36"/>
        <end position="55"/>
    </location>
</feature>
<evidence type="ECO:0000313" key="3">
    <source>
        <dbReference type="Proteomes" id="UP000483820"/>
    </source>
</evidence>
<feature type="transmembrane region" description="Helical" evidence="1">
    <location>
        <begin position="105"/>
        <end position="128"/>
    </location>
</feature>
<keyword evidence="1" id="KW-1133">Transmembrane helix</keyword>
<dbReference type="RefSeq" id="XP_053586971.1">
    <property type="nucleotide sequence ID" value="XM_053727394.1"/>
</dbReference>
<sequence>MFEKGNVALADVLHIVFTAAVVGFYIMMSALNPSSIFHHIFAGFAIFETFVSFLYIYQVKWLMRLHFMFQSILFVIPIFVFSVNLENLFGSAPVLDAFRLDQVKNFVSSSGSTTLSSVALLVWLFRMLNTFIYIIEAEKINPTLTIKYLFSKHVLNVTSIILFVVLYLSVENPIKDACFWLSFIEIALELLYFGSTLDAKGFSITIAAWVYQAALFSVPCFLSVLYFVHDFLPQEAMRFLCSYNLVQFMLFINEKPALAVVVYFLFWGLRLGDTLTTLIAEHASPISENRQTTTRSTSK</sequence>
<proteinExistence type="predicted"/>
<evidence type="ECO:0000313" key="2">
    <source>
        <dbReference type="EMBL" id="KAF1761211.1"/>
    </source>
</evidence>
<feature type="transmembrane region" description="Helical" evidence="1">
    <location>
        <begin position="12"/>
        <end position="30"/>
    </location>
</feature>
<gene>
    <name evidence="2" type="ORF">GCK72_009465</name>
</gene>
<dbReference type="CTD" id="9818519"/>
<dbReference type="AlphaFoldDB" id="A0A6A5H2G7"/>
<protein>
    <submittedName>
        <fullName evidence="2">Uncharacterized protein</fullName>
    </submittedName>
</protein>
<comment type="caution">
    <text evidence="2">The sequence shown here is derived from an EMBL/GenBank/DDBJ whole genome shotgun (WGS) entry which is preliminary data.</text>
</comment>
<dbReference type="KEGG" id="crq:GCK72_009465"/>
<organism evidence="2 3">
    <name type="scientific">Caenorhabditis remanei</name>
    <name type="common">Caenorhabditis vulgaris</name>
    <dbReference type="NCBI Taxonomy" id="31234"/>
    <lineage>
        <taxon>Eukaryota</taxon>
        <taxon>Metazoa</taxon>
        <taxon>Ecdysozoa</taxon>
        <taxon>Nematoda</taxon>
        <taxon>Chromadorea</taxon>
        <taxon>Rhabditida</taxon>
        <taxon>Rhabditina</taxon>
        <taxon>Rhabditomorpha</taxon>
        <taxon>Rhabditoidea</taxon>
        <taxon>Rhabditidae</taxon>
        <taxon>Peloderinae</taxon>
        <taxon>Caenorhabditis</taxon>
    </lineage>
</organism>
<feature type="transmembrane region" description="Helical" evidence="1">
    <location>
        <begin position="67"/>
        <end position="85"/>
    </location>
</feature>
<feature type="transmembrane region" description="Helical" evidence="1">
    <location>
        <begin position="149"/>
        <end position="168"/>
    </location>
</feature>
<dbReference type="Proteomes" id="UP000483820">
    <property type="component" value="Chromosome III"/>
</dbReference>
<dbReference type="GeneID" id="9818519"/>
<feature type="transmembrane region" description="Helical" evidence="1">
    <location>
        <begin position="248"/>
        <end position="269"/>
    </location>
</feature>
<feature type="transmembrane region" description="Helical" evidence="1">
    <location>
        <begin position="206"/>
        <end position="228"/>
    </location>
</feature>
<name>A0A6A5H2G7_CAERE</name>
<accession>A0A6A5H2G7</accession>
<dbReference type="EMBL" id="WUAV01000003">
    <property type="protein sequence ID" value="KAF1761211.1"/>
    <property type="molecule type" value="Genomic_DNA"/>
</dbReference>
<keyword evidence="1" id="KW-0472">Membrane</keyword>
<reference evidence="2 3" key="1">
    <citation type="submission" date="2019-12" db="EMBL/GenBank/DDBJ databases">
        <title>Chromosome-level assembly of the Caenorhabditis remanei genome.</title>
        <authorList>
            <person name="Teterina A.A."/>
            <person name="Willis J.H."/>
            <person name="Phillips P.C."/>
        </authorList>
    </citation>
    <scope>NUCLEOTIDE SEQUENCE [LARGE SCALE GENOMIC DNA]</scope>
    <source>
        <strain evidence="2 3">PX506</strain>
        <tissue evidence="2">Whole organism</tissue>
    </source>
</reference>
<keyword evidence="1" id="KW-0812">Transmembrane</keyword>
<evidence type="ECO:0000256" key="1">
    <source>
        <dbReference type="SAM" id="Phobius"/>
    </source>
</evidence>